<dbReference type="STRING" id="1921510.BSL82_02185"/>
<dbReference type="PROSITE" id="PS01124">
    <property type="entry name" value="HTH_ARAC_FAMILY_2"/>
    <property type="match status" value="1"/>
</dbReference>
<keyword evidence="3" id="KW-0804">Transcription</keyword>
<evidence type="ECO:0000259" key="4">
    <source>
        <dbReference type="PROSITE" id="PS01124"/>
    </source>
</evidence>
<dbReference type="Proteomes" id="UP000182063">
    <property type="component" value="Chromosome"/>
</dbReference>
<evidence type="ECO:0000313" key="5">
    <source>
        <dbReference type="EMBL" id="API58256.1"/>
    </source>
</evidence>
<dbReference type="Gene3D" id="1.10.10.60">
    <property type="entry name" value="Homeodomain-like"/>
    <property type="match status" value="2"/>
</dbReference>
<dbReference type="PANTHER" id="PTHR46796:SF6">
    <property type="entry name" value="ARAC SUBFAMILY"/>
    <property type="match status" value="1"/>
</dbReference>
<sequence length="153" mass="17313">MHETEMPAQAYIDHLSWALAAHLVRICCKKQVSQNSVSGKIPAERLRAIDDYIDAHLAFDIGVRDLAKAAGYSPIYFSRLFRETMGIPPYQYLLEKRVAAVRNALFSSAQLADIALVTGFCNQEHMTRAFRKHHKITPGRYRREQAGLVAPKD</sequence>
<dbReference type="AlphaFoldDB" id="A0A1L3ZRK1"/>
<organism evidence="5 6">
    <name type="scientific">Tardibacter chloracetimidivorans</name>
    <dbReference type="NCBI Taxonomy" id="1921510"/>
    <lineage>
        <taxon>Bacteria</taxon>
        <taxon>Pseudomonadati</taxon>
        <taxon>Pseudomonadota</taxon>
        <taxon>Alphaproteobacteria</taxon>
        <taxon>Sphingomonadales</taxon>
        <taxon>Sphingomonadaceae</taxon>
        <taxon>Tardibacter</taxon>
    </lineage>
</organism>
<dbReference type="GO" id="GO:0043565">
    <property type="term" value="F:sequence-specific DNA binding"/>
    <property type="evidence" value="ECO:0007669"/>
    <property type="project" value="InterPro"/>
</dbReference>
<dbReference type="InterPro" id="IPR009057">
    <property type="entry name" value="Homeodomain-like_sf"/>
</dbReference>
<evidence type="ECO:0000313" key="6">
    <source>
        <dbReference type="Proteomes" id="UP000182063"/>
    </source>
</evidence>
<dbReference type="GO" id="GO:0003700">
    <property type="term" value="F:DNA-binding transcription factor activity"/>
    <property type="evidence" value="ECO:0007669"/>
    <property type="project" value="InterPro"/>
</dbReference>
<dbReference type="SUPFAM" id="SSF46689">
    <property type="entry name" value="Homeodomain-like"/>
    <property type="match status" value="2"/>
</dbReference>
<dbReference type="EMBL" id="CP018221">
    <property type="protein sequence ID" value="API58256.1"/>
    <property type="molecule type" value="Genomic_DNA"/>
</dbReference>
<feature type="domain" description="HTH araC/xylS-type" evidence="4">
    <location>
        <begin position="47"/>
        <end position="144"/>
    </location>
</feature>
<name>A0A1L3ZRK1_9SPHN</name>
<proteinExistence type="predicted"/>
<keyword evidence="1" id="KW-0805">Transcription regulation</keyword>
<dbReference type="Pfam" id="PF12833">
    <property type="entry name" value="HTH_18"/>
    <property type="match status" value="1"/>
</dbReference>
<accession>A0A1L3ZRK1</accession>
<gene>
    <name evidence="5" type="ORF">BSL82_02185</name>
</gene>
<evidence type="ECO:0000256" key="2">
    <source>
        <dbReference type="ARBA" id="ARBA00023125"/>
    </source>
</evidence>
<protein>
    <recommendedName>
        <fullName evidence="4">HTH araC/xylS-type domain-containing protein</fullName>
    </recommendedName>
</protein>
<dbReference type="PANTHER" id="PTHR46796">
    <property type="entry name" value="HTH-TYPE TRANSCRIPTIONAL ACTIVATOR RHAS-RELATED"/>
    <property type="match status" value="1"/>
</dbReference>
<dbReference type="InterPro" id="IPR050204">
    <property type="entry name" value="AraC_XylS_family_regulators"/>
</dbReference>
<keyword evidence="6" id="KW-1185">Reference proteome</keyword>
<dbReference type="KEGG" id="sphj:BSL82_02185"/>
<dbReference type="SMART" id="SM00342">
    <property type="entry name" value="HTH_ARAC"/>
    <property type="match status" value="1"/>
</dbReference>
<dbReference type="InterPro" id="IPR018060">
    <property type="entry name" value="HTH_AraC"/>
</dbReference>
<reference evidence="6" key="1">
    <citation type="submission" date="2016-11" db="EMBL/GenBank/DDBJ databases">
        <title>Complete Genome Sequence of alachlor-degrading Sphingomonas sp. strain JJ-A5.</title>
        <authorList>
            <person name="Lee H."/>
            <person name="Ka J.-O."/>
        </authorList>
    </citation>
    <scope>NUCLEOTIDE SEQUENCE [LARGE SCALE GENOMIC DNA]</scope>
    <source>
        <strain evidence="6">JJ-A5</strain>
    </source>
</reference>
<evidence type="ECO:0000256" key="3">
    <source>
        <dbReference type="ARBA" id="ARBA00023163"/>
    </source>
</evidence>
<keyword evidence="2" id="KW-0238">DNA-binding</keyword>
<evidence type="ECO:0000256" key="1">
    <source>
        <dbReference type="ARBA" id="ARBA00023015"/>
    </source>
</evidence>